<gene>
    <name evidence="1" type="ORF">QHR29_03010</name>
</gene>
<dbReference type="InterPro" id="IPR021512">
    <property type="entry name" value="DUF3173"/>
</dbReference>
<dbReference type="RefSeq" id="WP_265149407.1">
    <property type="nucleotide sequence ID" value="NZ_AP026069.1"/>
</dbReference>
<reference evidence="1" key="1">
    <citation type="submission" date="2023-04" db="EMBL/GenBank/DDBJ databases">
        <title>Genomic analysis of Lactococcus garvieae isolates.</title>
        <authorList>
            <person name="Zhanghang C."/>
        </authorList>
    </citation>
    <scope>NUCLEOTIDE SEQUENCE</scope>
    <source>
        <strain evidence="1">ZB-1</strain>
    </source>
</reference>
<protein>
    <submittedName>
        <fullName evidence="1">DUF3173 domain-containing protein</fullName>
    </submittedName>
</protein>
<comment type="caution">
    <text evidence="1">The sequence shown here is derived from an EMBL/GenBank/DDBJ whole genome shotgun (WGS) entry which is preliminary data.</text>
</comment>
<dbReference type="EMBL" id="JARYTV010000002">
    <property type="protein sequence ID" value="MDH7959436.1"/>
    <property type="molecule type" value="Genomic_DNA"/>
</dbReference>
<sequence length="67" mass="7536">MAKLKNNGVIQYKDLVDLGYTIGTSRSLIRQAKQVMINKGFTFYDNKRLGTVPLEIVEEILGVTLYG</sequence>
<dbReference type="AlphaFoldDB" id="A0AA43T792"/>
<organism evidence="1 2">
    <name type="scientific">Lactococcus garvieae</name>
    <dbReference type="NCBI Taxonomy" id="1363"/>
    <lineage>
        <taxon>Bacteria</taxon>
        <taxon>Bacillati</taxon>
        <taxon>Bacillota</taxon>
        <taxon>Bacilli</taxon>
        <taxon>Lactobacillales</taxon>
        <taxon>Streptococcaceae</taxon>
        <taxon>Lactococcus</taxon>
    </lineage>
</organism>
<evidence type="ECO:0000313" key="1">
    <source>
        <dbReference type="EMBL" id="MDH7959436.1"/>
    </source>
</evidence>
<evidence type="ECO:0000313" key="2">
    <source>
        <dbReference type="Proteomes" id="UP001157396"/>
    </source>
</evidence>
<proteinExistence type="predicted"/>
<dbReference type="Proteomes" id="UP001157396">
    <property type="component" value="Unassembled WGS sequence"/>
</dbReference>
<name>A0AA43T792_9LACT</name>
<accession>A0AA43T792</accession>
<dbReference type="Pfam" id="PF11372">
    <property type="entry name" value="DUF3173"/>
    <property type="match status" value="1"/>
</dbReference>